<evidence type="ECO:0000259" key="1">
    <source>
        <dbReference type="Pfam" id="PF07969"/>
    </source>
</evidence>
<dbReference type="GO" id="GO:0005829">
    <property type="term" value="C:cytosol"/>
    <property type="evidence" value="ECO:0007669"/>
    <property type="project" value="TreeGrafter"/>
</dbReference>
<reference evidence="2 3" key="1">
    <citation type="journal article" date="2016" name="Nat. Commun.">
        <title>Thousands of microbial genomes shed light on interconnected biogeochemical processes in an aquifer system.</title>
        <authorList>
            <person name="Anantharaman K."/>
            <person name="Brown C.T."/>
            <person name="Hug L.A."/>
            <person name="Sharon I."/>
            <person name="Castelle C.J."/>
            <person name="Probst A.J."/>
            <person name="Thomas B.C."/>
            <person name="Singh A."/>
            <person name="Wilkins M.J."/>
            <person name="Karaoz U."/>
            <person name="Brodie E.L."/>
            <person name="Williams K.H."/>
            <person name="Hubbard S.S."/>
            <person name="Banfield J.F."/>
        </authorList>
    </citation>
    <scope>NUCLEOTIDE SEQUENCE [LARGE SCALE GENOMIC DNA]</scope>
</reference>
<dbReference type="SUPFAM" id="SSF51556">
    <property type="entry name" value="Metallo-dependent hydrolases"/>
    <property type="match status" value="1"/>
</dbReference>
<accession>A0A1G2KE65</accession>
<dbReference type="InterPro" id="IPR023100">
    <property type="entry name" value="D-aminoacylase_insert_dom_sf"/>
</dbReference>
<gene>
    <name evidence="2" type="ORF">A2847_01540</name>
</gene>
<name>A0A1G2KE65_9BACT</name>
<dbReference type="EMBL" id="MHQD01000007">
    <property type="protein sequence ID" value="OGZ96678.1"/>
    <property type="molecule type" value="Genomic_DNA"/>
</dbReference>
<dbReference type="SUPFAM" id="SSF51338">
    <property type="entry name" value="Composite domain of metallo-dependent hydrolases"/>
    <property type="match status" value="1"/>
</dbReference>
<dbReference type="AlphaFoldDB" id="A0A1G2KE65"/>
<dbReference type="PANTHER" id="PTHR11647">
    <property type="entry name" value="HYDRANTOINASE/DIHYDROPYRIMIDINASE FAMILY MEMBER"/>
    <property type="match status" value="1"/>
</dbReference>
<dbReference type="Pfam" id="PF07969">
    <property type="entry name" value="Amidohydro_3"/>
    <property type="match status" value="1"/>
</dbReference>
<dbReference type="Gene3D" id="3.30.1490.130">
    <property type="entry name" value="D-aminoacylase. Domain 3"/>
    <property type="match status" value="1"/>
</dbReference>
<sequence length="525" mass="57371">MAYDLVIRTSGLFDGTGKKLESADIAVEGDTIAAVGNLGKNPEAKVVIDAVGKYVAPGFIDMTNHSDTRLTIFRYPTQESMVMQGVTTIVGGNCGASLAPLASPTAIQAIQKWSDLSQLNINWASVEEFLAQVEEYKIAPNFATCIGYGTLKRGITGDEIRELTKEEIGRISYLIEKSIDEGAFGLSFGLAYGHEHASSTEELIEVAEAVGRKNGVVKIHLRSEGKDLLSAMNEAIQIGRDANVSVEVSHLKAIGKKSWPLLEKALQMVKNANETGVRINYDVSPYRSTGSSLYTLVPAWAREGGFRELFARIDDPDEKKKIIGDLRTFTFHYDSLLITTAKITDIVGKTIVEIAASSGISNEEALLEIIRANDGRVTITGHTISLKNTEMALTNDYSFISSDGAGYGQEEAKSGNLVHPRSFGTFPHFIHRFVNELEKVEIERAIQKITSGPAQKLGIAKRGVIAKGNFADIVVFDPNLIRDRATYRDPFRFPAGVEWVIVNGKTLVEKGKFIGERQGRVLRKG</sequence>
<feature type="domain" description="Amidohydrolase 3" evidence="1">
    <location>
        <begin position="425"/>
        <end position="507"/>
    </location>
</feature>
<comment type="caution">
    <text evidence="2">The sequence shown here is derived from an EMBL/GenBank/DDBJ whole genome shotgun (WGS) entry which is preliminary data.</text>
</comment>
<dbReference type="InterPro" id="IPR050378">
    <property type="entry name" value="Metallo-dep_Hydrolases_sf"/>
</dbReference>
<dbReference type="InterPro" id="IPR011059">
    <property type="entry name" value="Metal-dep_hydrolase_composite"/>
</dbReference>
<evidence type="ECO:0000313" key="2">
    <source>
        <dbReference type="EMBL" id="OGZ96678.1"/>
    </source>
</evidence>
<dbReference type="GO" id="GO:0016812">
    <property type="term" value="F:hydrolase activity, acting on carbon-nitrogen (but not peptide) bonds, in cyclic amides"/>
    <property type="evidence" value="ECO:0007669"/>
    <property type="project" value="TreeGrafter"/>
</dbReference>
<dbReference type="PANTHER" id="PTHR11647:SF1">
    <property type="entry name" value="COLLAPSIN RESPONSE MEDIATOR PROTEIN"/>
    <property type="match status" value="1"/>
</dbReference>
<proteinExistence type="predicted"/>
<organism evidence="2 3">
    <name type="scientific">Candidatus Sungbacteria bacterium RIFCSPHIGHO2_01_FULL_50_25</name>
    <dbReference type="NCBI Taxonomy" id="1802265"/>
    <lineage>
        <taxon>Bacteria</taxon>
        <taxon>Candidatus Sungiibacteriota</taxon>
    </lineage>
</organism>
<protein>
    <recommendedName>
        <fullName evidence="1">Amidohydrolase 3 domain-containing protein</fullName>
    </recommendedName>
</protein>
<dbReference type="Proteomes" id="UP000178574">
    <property type="component" value="Unassembled WGS sequence"/>
</dbReference>
<evidence type="ECO:0000313" key="3">
    <source>
        <dbReference type="Proteomes" id="UP000178574"/>
    </source>
</evidence>
<dbReference type="InterPro" id="IPR032466">
    <property type="entry name" value="Metal_Hydrolase"/>
</dbReference>
<dbReference type="GO" id="GO:0016811">
    <property type="term" value="F:hydrolase activity, acting on carbon-nitrogen (but not peptide) bonds, in linear amides"/>
    <property type="evidence" value="ECO:0007669"/>
    <property type="project" value="InterPro"/>
</dbReference>
<dbReference type="InterPro" id="IPR013108">
    <property type="entry name" value="Amidohydro_3"/>
</dbReference>
<dbReference type="Gene3D" id="2.30.40.10">
    <property type="entry name" value="Urease, subunit C, domain 1"/>
    <property type="match status" value="1"/>
</dbReference>
<dbReference type="Gene3D" id="3.20.20.140">
    <property type="entry name" value="Metal-dependent hydrolases"/>
    <property type="match status" value="1"/>
</dbReference>